<reference evidence="1" key="1">
    <citation type="submission" date="2016-02" db="EMBL/GenBank/DDBJ databases">
        <title>lpA89 plasmid of the avian spirochetosis agent Borrelia anserina Es.</title>
        <authorList>
            <person name="Elbir H."/>
            <person name="Sitlani P."/>
            <person name="Bergstroem S."/>
            <person name="Barbour A.G."/>
        </authorList>
    </citation>
    <scope>NUCLEOTIDE SEQUENCE [LARGE SCALE GENOMIC DNA]</scope>
    <source>
        <strain evidence="1">Es</strain>
        <plasmid evidence="1">lpA89</plasmid>
    </source>
</reference>
<evidence type="ECO:0000313" key="2">
    <source>
        <dbReference type="Proteomes" id="UP000185502"/>
    </source>
</evidence>
<organism evidence="1 2">
    <name type="scientific">Borrelia anserina Es</name>
    <dbReference type="NCBI Taxonomy" id="1365188"/>
    <lineage>
        <taxon>Bacteria</taxon>
        <taxon>Pseudomonadati</taxon>
        <taxon>Spirochaetota</taxon>
        <taxon>Spirochaetia</taxon>
        <taxon>Spirochaetales</taxon>
        <taxon>Borreliaceae</taxon>
        <taxon>Borrelia</taxon>
    </lineage>
</organism>
<keyword evidence="1" id="KW-0614">Plasmid</keyword>
<dbReference type="EMBL" id="CP014325">
    <property type="protein sequence ID" value="APR65355.1"/>
    <property type="molecule type" value="Genomic_DNA"/>
</dbReference>
<protein>
    <submittedName>
        <fullName evidence="1">Uncharacterized protein</fullName>
    </submittedName>
</protein>
<accession>A0ABM6FVT1</accession>
<geneLocation type="plasmid" evidence="1 2">
    <name>lpA89</name>
</geneLocation>
<name>A0ABM6FVT1_BORAN</name>
<keyword evidence="2" id="KW-1185">Reference proteome</keyword>
<evidence type="ECO:0000313" key="1">
    <source>
        <dbReference type="EMBL" id="APR65355.1"/>
    </source>
</evidence>
<sequence length="440" mass="49002">MNLGEIQDSEQNLSFLPRLNTNLDEYLKLKFTSSIKFLEEQLASILVKPEIFSNLLESVLDDNFKKDKFLFELPSINVDLQVIPVSGSFNQFADIQEEKDSMGLEGNLIDLAFSNLISCLPLAPSQTLSFPVGNDRDSNLSMNSYLNTHSSSLLNLSASILEPYIFKSLNNFNPDSFLNLSVVSDNSKFKYKEDDVEGRINDVTYSNFESKIIKSILLDTGKFDTQVDMNDFIRKTCGFKSLFSKTEPSGTSSTLFDAVRFASSLKGSSTCLEGNDDAVSVVYDLFREGKENLPYLMSDHLKENLSEFLSAGMGLDASLKQRLEKAIGLDSNPNLGLGLDSSLTGSSPDAGDLKLDSLRLMCDVNKNDMHMFLEDVKELLSWARSIDLEKSIIEPLSTYFNNMESAINALTDAVIFQMQGDSSPNNMHDYKMGSEISRIP</sequence>
<dbReference type="Proteomes" id="UP000185502">
    <property type="component" value="Plasmid lpA89"/>
</dbReference>
<dbReference type="RefSeq" id="WP_025420035.1">
    <property type="nucleotide sequence ID" value="NZ_CP014325.1"/>
</dbReference>
<gene>
    <name evidence="1" type="ORF">N187_A36</name>
</gene>
<proteinExistence type="predicted"/>